<comment type="caution">
    <text evidence="2">The sequence shown here is derived from an EMBL/GenBank/DDBJ whole genome shotgun (WGS) entry which is preliminary data.</text>
</comment>
<feature type="transmembrane region" description="Helical" evidence="1">
    <location>
        <begin position="54"/>
        <end position="75"/>
    </location>
</feature>
<name>T1AKQ5_9ZZZZ</name>
<accession>T1AKQ5</accession>
<feature type="transmembrane region" description="Helical" evidence="1">
    <location>
        <begin position="20"/>
        <end position="42"/>
    </location>
</feature>
<reference evidence="2" key="1">
    <citation type="submission" date="2013-08" db="EMBL/GenBank/DDBJ databases">
        <authorList>
            <person name="Mendez C."/>
            <person name="Richter M."/>
            <person name="Ferrer M."/>
            <person name="Sanchez J."/>
        </authorList>
    </citation>
    <scope>NUCLEOTIDE SEQUENCE</scope>
</reference>
<gene>
    <name evidence="2" type="ORF">B2A_04600</name>
</gene>
<keyword evidence="1" id="KW-0812">Transmembrane</keyword>
<sequence>MRNMSMIEILKKIYSKPVYIAVNTAAAIAYYSLYTYLLSIQTHGVLVDIGLPPWYLVYLLVITSSVLLTIAVFSVKNSRNNQAALSASFTGSATAAFGGVLGGCGCTSPLLFGILAPIGLGSQYAIFDTFFVEYQVWLFAVFILINVGLAAYYLNRLSSPKCAVKRHTNGVKREKGRK</sequence>
<organism evidence="2">
    <name type="scientific">mine drainage metagenome</name>
    <dbReference type="NCBI Taxonomy" id="410659"/>
    <lineage>
        <taxon>unclassified sequences</taxon>
        <taxon>metagenomes</taxon>
        <taxon>ecological metagenomes</taxon>
    </lineage>
</organism>
<keyword evidence="1" id="KW-1133">Transmembrane helix</keyword>
<feature type="transmembrane region" description="Helical" evidence="1">
    <location>
        <begin position="136"/>
        <end position="155"/>
    </location>
</feature>
<evidence type="ECO:0000256" key="1">
    <source>
        <dbReference type="SAM" id="Phobius"/>
    </source>
</evidence>
<evidence type="ECO:0000313" key="2">
    <source>
        <dbReference type="EMBL" id="EQD57942.1"/>
    </source>
</evidence>
<dbReference type="AlphaFoldDB" id="T1AKQ5"/>
<protein>
    <submittedName>
        <fullName evidence="2">Uncharacterized protein</fullName>
    </submittedName>
</protein>
<feature type="transmembrane region" description="Helical" evidence="1">
    <location>
        <begin position="95"/>
        <end position="116"/>
    </location>
</feature>
<keyword evidence="1" id="KW-0472">Membrane</keyword>
<dbReference type="EMBL" id="AUZZ01003101">
    <property type="protein sequence ID" value="EQD57942.1"/>
    <property type="molecule type" value="Genomic_DNA"/>
</dbReference>
<reference evidence="2" key="2">
    <citation type="journal article" date="2014" name="ISME J.">
        <title>Microbial stratification in low pH oxic and suboxic macroscopic growths along an acid mine drainage.</title>
        <authorList>
            <person name="Mendez-Garcia C."/>
            <person name="Mesa V."/>
            <person name="Sprenger R.R."/>
            <person name="Richter M."/>
            <person name="Diez M.S."/>
            <person name="Solano J."/>
            <person name="Bargiela R."/>
            <person name="Golyshina O.V."/>
            <person name="Manteca A."/>
            <person name="Ramos J.L."/>
            <person name="Gallego J.R."/>
            <person name="Llorente I."/>
            <person name="Martins Dos Santos V.A."/>
            <person name="Jensen O.N."/>
            <person name="Pelaez A.I."/>
            <person name="Sanchez J."/>
            <person name="Ferrer M."/>
        </authorList>
    </citation>
    <scope>NUCLEOTIDE SEQUENCE</scope>
</reference>
<proteinExistence type="predicted"/>